<evidence type="ECO:0008006" key="5">
    <source>
        <dbReference type="Google" id="ProtNLM"/>
    </source>
</evidence>
<dbReference type="InterPro" id="IPR032675">
    <property type="entry name" value="LRR_dom_sf"/>
</dbReference>
<accession>A0A9J5WBK6</accession>
<dbReference type="SUPFAM" id="SSF81383">
    <property type="entry name" value="F-box domain"/>
    <property type="match status" value="1"/>
</dbReference>
<evidence type="ECO:0000259" key="2">
    <source>
        <dbReference type="Pfam" id="PF24758"/>
    </source>
</evidence>
<dbReference type="EMBL" id="JACXVP010000012">
    <property type="protein sequence ID" value="KAG5572695.1"/>
    <property type="molecule type" value="Genomic_DNA"/>
</dbReference>
<comment type="caution">
    <text evidence="3">The sequence shown here is derived from an EMBL/GenBank/DDBJ whole genome shotgun (WGS) entry which is preliminary data.</text>
</comment>
<protein>
    <recommendedName>
        <fullName evidence="5">F-box family protein</fullName>
    </recommendedName>
</protein>
<dbReference type="SUPFAM" id="SSF52047">
    <property type="entry name" value="RNI-like"/>
    <property type="match status" value="1"/>
</dbReference>
<dbReference type="InterPro" id="IPR053772">
    <property type="entry name" value="At1g61320/At1g61330-like"/>
</dbReference>
<dbReference type="Pfam" id="PF24758">
    <property type="entry name" value="LRR_At5g56370"/>
    <property type="match status" value="1"/>
</dbReference>
<proteinExistence type="predicted"/>
<organism evidence="3 4">
    <name type="scientific">Solanum commersonii</name>
    <name type="common">Commerson's wild potato</name>
    <name type="synonym">Commerson's nightshade</name>
    <dbReference type="NCBI Taxonomy" id="4109"/>
    <lineage>
        <taxon>Eukaryota</taxon>
        <taxon>Viridiplantae</taxon>
        <taxon>Streptophyta</taxon>
        <taxon>Embryophyta</taxon>
        <taxon>Tracheophyta</taxon>
        <taxon>Spermatophyta</taxon>
        <taxon>Magnoliopsida</taxon>
        <taxon>eudicotyledons</taxon>
        <taxon>Gunneridae</taxon>
        <taxon>Pentapetalae</taxon>
        <taxon>asterids</taxon>
        <taxon>lamiids</taxon>
        <taxon>Solanales</taxon>
        <taxon>Solanaceae</taxon>
        <taxon>Solanoideae</taxon>
        <taxon>Solaneae</taxon>
        <taxon>Solanum</taxon>
    </lineage>
</organism>
<dbReference type="Pfam" id="PF23622">
    <property type="entry name" value="LRR_At1g61320_AtMIF1"/>
    <property type="match status" value="1"/>
</dbReference>
<evidence type="ECO:0000313" key="4">
    <source>
        <dbReference type="Proteomes" id="UP000824120"/>
    </source>
</evidence>
<dbReference type="InterPro" id="IPR036047">
    <property type="entry name" value="F-box-like_dom_sf"/>
</dbReference>
<dbReference type="Gene3D" id="3.80.10.10">
    <property type="entry name" value="Ribonuclease Inhibitor"/>
    <property type="match status" value="1"/>
</dbReference>
<keyword evidence="4" id="KW-1185">Reference proteome</keyword>
<feature type="domain" description="F-box/LRR-repeat protein 15/At3g58940/PEG3-like LRR" evidence="2">
    <location>
        <begin position="129"/>
        <end position="261"/>
    </location>
</feature>
<evidence type="ECO:0000313" key="3">
    <source>
        <dbReference type="EMBL" id="KAG5572695.1"/>
    </source>
</evidence>
<dbReference type="OrthoDB" id="1304049at2759"/>
<dbReference type="AlphaFoldDB" id="A0A9J5WBK6"/>
<reference evidence="3 4" key="1">
    <citation type="submission" date="2020-09" db="EMBL/GenBank/DDBJ databases">
        <title>De no assembly of potato wild relative species, Solanum commersonii.</title>
        <authorList>
            <person name="Cho K."/>
        </authorList>
    </citation>
    <scope>NUCLEOTIDE SEQUENCE [LARGE SCALE GENOMIC DNA]</scope>
    <source>
        <strain evidence="3">LZ3.2</strain>
        <tissue evidence="3">Leaf</tissue>
    </source>
</reference>
<gene>
    <name evidence="3" type="ORF">H5410_062461</name>
</gene>
<dbReference type="Proteomes" id="UP000824120">
    <property type="component" value="Chromosome 12"/>
</dbReference>
<evidence type="ECO:0000259" key="1">
    <source>
        <dbReference type="Pfam" id="PF23622"/>
    </source>
</evidence>
<feature type="domain" description="At1g61320/AtMIF1 LRR" evidence="1">
    <location>
        <begin position="273"/>
        <end position="390"/>
    </location>
</feature>
<name>A0A9J5WBK6_SOLCO</name>
<dbReference type="InterPro" id="IPR055357">
    <property type="entry name" value="LRR_At1g61320_AtMIF1"/>
</dbReference>
<sequence length="612" mass="70654">MIKEQLLTLMEYESETLKREYTTAPRNQNEGSNMAKREDRISELPVHIIHHILCRTDLGIEEAARSCILSKTWYYCWTSRPNLIFYQFDMTLENYVKLVDQSLRFHVEQNLHLEQFILRYRDLEVDSHVDTWIELAVKLNVTELGIHRFGLTSYNLPDVIYDAKKLTTLQLSRCNFEFDKIFSCLESLSLNHVHISDAQLQRVIDRCPSIRTLRLQCCQGISKCHIFGLVHLKYFDASYCKLHSVIVQAPYLQCLRYTEPTEQGNLHPCQIAILDGYNTLQTLKLTGATITDQQFRDVSYKFPNISELNLRLCYNLKNIEIQSEKLKKFTLLELKSLEKLTIQAPNLLEFDFHGSKMPVTYMDTSSLERARLILIIFCRQTKSILIYENLREIVIPPSHKVEIFIASMLSVESIIGIIMFGSPYIISILPCTDSKALQAMSTLKGCTQKQNCGKECPFNTKWHRNLKEVISCTGTPEEGMAASMWYLWLKSTSVIDQVNNFIDGTIVGLLDLISYSINHKTIIPIIPISPSKSLSSWLINPSNQQNLHVQELILEYCDQKVNSHLDTWIELTVKLNVTVLDICPPFLSSYSLPDMLNCKDLWIDPRPSEIYP</sequence>
<dbReference type="PANTHER" id="PTHR34145">
    <property type="entry name" value="OS02G0105600 PROTEIN"/>
    <property type="match status" value="1"/>
</dbReference>
<dbReference type="InterPro" id="IPR055411">
    <property type="entry name" value="LRR_FXL15/At3g58940/PEG3-like"/>
</dbReference>